<sequence length="400" mass="45292">MKVSIVCKNDLAHVSEMSKPEELKPVARQEKAAQSILAQVRESKSFLLCHCVDPPAKMFVRYAYSSFHIVNHAVEGIHADNCPMRTDVKGSIEHSPKPSSDQEKLSFRFHEKLSDKQQGLPLGKKQTLESNNANSVRESKLSQLFNLLCKSTLSNWHFTNKLNSPNQALMKFRIAAESISFGKTTLNHYLFFGHKGFKYAISKLRSDISTNKWDGPGRPQALVFFITNSFEINDNLIKIDDVHYQFTHQSHLARDASGPYFLAISVCQNKEGSVRPHSLFIRPICSQTHLSPVDSNEERSFILAAINRINLIQNRWSIQRTVFSKSVIESSACILPNYVIQQKNAANKVIYRAVVSLSPDTNMIGFMPKQEPVPMDIWRANARISVNLSDPTENIETIFK</sequence>
<dbReference type="Proteomes" id="UP000423756">
    <property type="component" value="Unassembled WGS sequence"/>
</dbReference>
<evidence type="ECO:0000313" key="2">
    <source>
        <dbReference type="Proteomes" id="UP000423756"/>
    </source>
</evidence>
<organism evidence="1 2">
    <name type="scientific">Vibrio chagasii</name>
    <dbReference type="NCBI Taxonomy" id="170679"/>
    <lineage>
        <taxon>Bacteria</taxon>
        <taxon>Pseudomonadati</taxon>
        <taxon>Pseudomonadota</taxon>
        <taxon>Gammaproteobacteria</taxon>
        <taxon>Vibrionales</taxon>
        <taxon>Vibrionaceae</taxon>
        <taxon>Vibrio</taxon>
    </lineage>
</organism>
<protein>
    <submittedName>
        <fullName evidence="1">Uncharacterized protein</fullName>
    </submittedName>
</protein>
<evidence type="ECO:0000313" key="1">
    <source>
        <dbReference type="EMBL" id="KAB0482419.1"/>
    </source>
</evidence>
<gene>
    <name evidence="1" type="ORF">F7Q91_03150</name>
</gene>
<dbReference type="GeneID" id="77344653"/>
<dbReference type="RefSeq" id="WP_137406604.1">
    <property type="nucleotide sequence ID" value="NZ_AP025467.1"/>
</dbReference>
<comment type="caution">
    <text evidence="1">The sequence shown here is derived from an EMBL/GenBank/DDBJ whole genome shotgun (WGS) entry which is preliminary data.</text>
</comment>
<proteinExistence type="predicted"/>
<name>A0A7V7NX32_9VIBR</name>
<dbReference type="AlphaFoldDB" id="A0A7V7NX32"/>
<accession>A0A7V7NX32</accession>
<dbReference type="EMBL" id="VZPX01000004">
    <property type="protein sequence ID" value="KAB0482419.1"/>
    <property type="molecule type" value="Genomic_DNA"/>
</dbReference>
<reference evidence="1 2" key="1">
    <citation type="submission" date="2019-09" db="EMBL/GenBank/DDBJ databases">
        <title>Draft genome sequences of 48 bacterial type strains from the CCUG.</title>
        <authorList>
            <person name="Tunovic T."/>
            <person name="Pineiro-Iglesias B."/>
            <person name="Unosson C."/>
            <person name="Inganas E."/>
            <person name="Ohlen M."/>
            <person name="Cardew S."/>
            <person name="Jensie-Markopoulos S."/>
            <person name="Salva-Serra F."/>
            <person name="Jaen-Luchoro D."/>
            <person name="Karlsson R."/>
            <person name="Svensson-Stadler L."/>
            <person name="Chun J."/>
            <person name="Moore E."/>
        </authorList>
    </citation>
    <scope>NUCLEOTIDE SEQUENCE [LARGE SCALE GENOMIC DNA]</scope>
    <source>
        <strain evidence="1 2">CCUG 48643</strain>
    </source>
</reference>